<proteinExistence type="predicted"/>
<sequence>MQHFLLSSKARTISLKAVFTMGEDKAYRTFCQMRWAETDGEAVCPRCGCVESYDIPTRRKFKCVACHHQFSVTSGTMFASRKMSFTDLLAAIVIFVNGAKGVAALQLSRDLSCQYKTAFVLTHKLREAMAREQIGRKLDGVVEIDGAFFGGHVKPENVKADRKDRRLSENRSGKRMCVVIMRSRNGKSLPFVVRNEGDAVPFVRDHVGTLATIHADEGTGWDALHAGWDTKRVNHSVQFFDDGACTNQAESYFSRLRRMEVGTHHHIAGQYLYQYAREASWREDNRRIDNGMQAAMVLDAGLASRVSRNWKGYWQRAA</sequence>
<dbReference type="EMBL" id="JAHGAW010000004">
    <property type="protein sequence ID" value="MBT2186602.1"/>
    <property type="molecule type" value="Genomic_DNA"/>
</dbReference>
<dbReference type="InterPro" id="IPR024445">
    <property type="entry name" value="Tnp_ISXO2-like"/>
</dbReference>
<reference evidence="2" key="1">
    <citation type="submission" date="2021-05" db="EMBL/GenBank/DDBJ databases">
        <title>Genome of Sphingobium sp. strain.</title>
        <authorList>
            <person name="Fan R."/>
        </authorList>
    </citation>
    <scope>NUCLEOTIDE SEQUENCE</scope>
    <source>
        <strain evidence="2">H33</strain>
    </source>
</reference>
<accession>A0A9X1DAT1</accession>
<evidence type="ECO:0000259" key="1">
    <source>
        <dbReference type="SMART" id="SM01126"/>
    </source>
</evidence>
<dbReference type="Pfam" id="PF12760">
    <property type="entry name" value="Zn_ribbon_IS1595"/>
    <property type="match status" value="1"/>
</dbReference>
<dbReference type="NCBIfam" id="NF033547">
    <property type="entry name" value="transpos_IS1595"/>
    <property type="match status" value="1"/>
</dbReference>
<name>A0A9X1DAT1_9SPHN</name>
<keyword evidence="3" id="KW-1185">Reference proteome</keyword>
<dbReference type="Proteomes" id="UP001138757">
    <property type="component" value="Unassembled WGS sequence"/>
</dbReference>
<dbReference type="InterPro" id="IPR053164">
    <property type="entry name" value="IS1016-like_transposase"/>
</dbReference>
<dbReference type="Pfam" id="PF12762">
    <property type="entry name" value="DDE_Tnp_IS1595"/>
    <property type="match status" value="1"/>
</dbReference>
<dbReference type="PANTHER" id="PTHR47163">
    <property type="entry name" value="DDE_TNP_IS1595 DOMAIN-CONTAINING PROTEIN"/>
    <property type="match status" value="1"/>
</dbReference>
<dbReference type="SMART" id="SM01126">
    <property type="entry name" value="DDE_Tnp_IS1595"/>
    <property type="match status" value="1"/>
</dbReference>
<dbReference type="InterPro" id="IPR024442">
    <property type="entry name" value="Transposase_Zn_ribbon"/>
</dbReference>
<dbReference type="AlphaFoldDB" id="A0A9X1DAT1"/>
<comment type="caution">
    <text evidence="2">The sequence shown here is derived from an EMBL/GenBank/DDBJ whole genome shotgun (WGS) entry which is preliminary data.</text>
</comment>
<protein>
    <submittedName>
        <fullName evidence="2">IS1595 family transposase</fullName>
    </submittedName>
</protein>
<evidence type="ECO:0000313" key="3">
    <source>
        <dbReference type="Proteomes" id="UP001138757"/>
    </source>
</evidence>
<dbReference type="PANTHER" id="PTHR47163:SF2">
    <property type="entry name" value="SI:DKEY-17M8.2"/>
    <property type="match status" value="1"/>
</dbReference>
<dbReference type="RefSeq" id="WP_214622360.1">
    <property type="nucleotide sequence ID" value="NZ_JAHGAW010000004.1"/>
</dbReference>
<feature type="domain" description="ISXO2-like transposase" evidence="1">
    <location>
        <begin position="137"/>
        <end position="284"/>
    </location>
</feature>
<evidence type="ECO:0000313" key="2">
    <source>
        <dbReference type="EMBL" id="MBT2186602.1"/>
    </source>
</evidence>
<gene>
    <name evidence="2" type="ORF">KK488_06530</name>
</gene>
<organism evidence="2 3">
    <name type="scientific">Sphingobium nicotianae</name>
    <dbReference type="NCBI Taxonomy" id="2782607"/>
    <lineage>
        <taxon>Bacteria</taxon>
        <taxon>Pseudomonadati</taxon>
        <taxon>Pseudomonadota</taxon>
        <taxon>Alphaproteobacteria</taxon>
        <taxon>Sphingomonadales</taxon>
        <taxon>Sphingomonadaceae</taxon>
        <taxon>Sphingobium</taxon>
    </lineage>
</organism>